<sequence length="97" mass="10643">MEIEIQHEQKSNAGELFIAGQGEERVGKLDYILFGSGRLVIQHTEVGKELQGKGAASKLVDAAAEHARKKGMKIVPLCPFAKKYMTTNRDKFGDVLA</sequence>
<dbReference type="PANTHER" id="PTHR31435">
    <property type="entry name" value="PROTEIN NATD1"/>
    <property type="match status" value="1"/>
</dbReference>
<dbReference type="RefSeq" id="WP_014200489.1">
    <property type="nucleotide sequence ID" value="NC_016599.1"/>
</dbReference>
<dbReference type="CDD" id="cd04301">
    <property type="entry name" value="NAT_SF"/>
    <property type="match status" value="1"/>
</dbReference>
<dbReference type="GO" id="GO:0016747">
    <property type="term" value="F:acyltransferase activity, transferring groups other than amino-acyl groups"/>
    <property type="evidence" value="ECO:0007669"/>
    <property type="project" value="InterPro"/>
</dbReference>
<dbReference type="STRING" id="926562.Oweho_0106"/>
<dbReference type="AlphaFoldDB" id="G8R5Y0"/>
<dbReference type="OrthoDB" id="9793389at2"/>
<dbReference type="Pfam" id="PF14542">
    <property type="entry name" value="Acetyltransf_CG"/>
    <property type="match status" value="1"/>
</dbReference>
<reference evidence="3 4" key="1">
    <citation type="journal article" date="2012" name="Stand. Genomic Sci.">
        <title>Genome sequence of the orange-pigmented seawater bacterium Owenweeksia hongkongensis type strain (UST20020801(T)).</title>
        <authorList>
            <person name="Riedel T."/>
            <person name="Held B."/>
            <person name="Nolan M."/>
            <person name="Lucas S."/>
            <person name="Lapidus A."/>
            <person name="Tice H."/>
            <person name="Del Rio T.G."/>
            <person name="Cheng J.F."/>
            <person name="Han C."/>
            <person name="Tapia R."/>
            <person name="Goodwin L.A."/>
            <person name="Pitluck S."/>
            <person name="Liolios K."/>
            <person name="Mavromatis K."/>
            <person name="Pagani I."/>
            <person name="Ivanova N."/>
            <person name="Mikhailova N."/>
            <person name="Pati A."/>
            <person name="Chen A."/>
            <person name="Palaniappan K."/>
            <person name="Rohde M."/>
            <person name="Tindall B.J."/>
            <person name="Detter J.C."/>
            <person name="Goker M."/>
            <person name="Woyke T."/>
            <person name="Bristow J."/>
            <person name="Eisen J.A."/>
            <person name="Markowitz V."/>
            <person name="Hugenholtz P."/>
            <person name="Klenk H.P."/>
            <person name="Kyrpides N.C."/>
        </authorList>
    </citation>
    <scope>NUCLEOTIDE SEQUENCE</scope>
    <source>
        <strain evidence="4">DSM 17368 / JCM 12287 / NRRL B-23963</strain>
    </source>
</reference>
<dbReference type="PANTHER" id="PTHR31435:SF10">
    <property type="entry name" value="BSR4717 PROTEIN"/>
    <property type="match status" value="1"/>
</dbReference>
<dbReference type="Proteomes" id="UP000005631">
    <property type="component" value="Chromosome"/>
</dbReference>
<evidence type="ECO:0000313" key="4">
    <source>
        <dbReference type="Proteomes" id="UP000005631"/>
    </source>
</evidence>
<keyword evidence="4" id="KW-1185">Reference proteome</keyword>
<dbReference type="InterPro" id="IPR016181">
    <property type="entry name" value="Acyl_CoA_acyltransferase"/>
</dbReference>
<dbReference type="PROSITE" id="PS51186">
    <property type="entry name" value="GNAT"/>
    <property type="match status" value="1"/>
</dbReference>
<evidence type="ECO:0000259" key="1">
    <source>
        <dbReference type="PROSITE" id="PS51186"/>
    </source>
</evidence>
<dbReference type="Gene3D" id="3.40.630.30">
    <property type="match status" value="1"/>
</dbReference>
<dbReference type="InterPro" id="IPR045057">
    <property type="entry name" value="Gcn5-rel_NAT"/>
</dbReference>
<protein>
    <submittedName>
        <fullName evidence="3">Putative acetyltransferase</fullName>
    </submittedName>
</protein>
<dbReference type="SUPFAM" id="SSF55729">
    <property type="entry name" value="Acyl-CoA N-acyltransferases (Nat)"/>
    <property type="match status" value="1"/>
</dbReference>
<keyword evidence="3" id="KW-0808">Transferase</keyword>
<evidence type="ECO:0000313" key="3">
    <source>
        <dbReference type="EMBL" id="AEV31128.1"/>
    </source>
</evidence>
<dbReference type="eggNOG" id="COG2388">
    <property type="taxonomic scope" value="Bacteria"/>
</dbReference>
<proteinExistence type="predicted"/>
<accession>G8R5Y0</accession>
<dbReference type="EMBL" id="CP003156">
    <property type="protein sequence ID" value="AEV31128.1"/>
    <property type="molecule type" value="Genomic_DNA"/>
</dbReference>
<dbReference type="InterPro" id="IPR000182">
    <property type="entry name" value="GNAT_dom"/>
</dbReference>
<dbReference type="InterPro" id="IPR031165">
    <property type="entry name" value="GNAT_YJDJ"/>
</dbReference>
<dbReference type="KEGG" id="oho:Oweho_0106"/>
<dbReference type="HOGENOM" id="CLU_132888_2_1_10"/>
<dbReference type="PROSITE" id="PS51729">
    <property type="entry name" value="GNAT_YJDJ"/>
    <property type="match status" value="1"/>
</dbReference>
<name>G8R5Y0_OWEHD</name>
<gene>
    <name evidence="3" type="ordered locus">Oweho_0106</name>
</gene>
<feature type="domain" description="N-acetyltransferase" evidence="2">
    <location>
        <begin position="8"/>
        <end position="97"/>
    </location>
</feature>
<evidence type="ECO:0000259" key="2">
    <source>
        <dbReference type="PROSITE" id="PS51729"/>
    </source>
</evidence>
<feature type="domain" description="N-acetyltransferase" evidence="1">
    <location>
        <begin position="1"/>
        <end position="97"/>
    </location>
</feature>
<organism evidence="3 4">
    <name type="scientific">Owenweeksia hongkongensis (strain DSM 17368 / CIP 108786 / JCM 12287 / NRRL B-23963 / UST20020801)</name>
    <dbReference type="NCBI Taxonomy" id="926562"/>
    <lineage>
        <taxon>Bacteria</taxon>
        <taxon>Pseudomonadati</taxon>
        <taxon>Bacteroidota</taxon>
        <taxon>Flavobacteriia</taxon>
        <taxon>Flavobacteriales</taxon>
        <taxon>Owenweeksiaceae</taxon>
        <taxon>Owenweeksia</taxon>
    </lineage>
</organism>